<dbReference type="SUPFAM" id="SSF56801">
    <property type="entry name" value="Acetyl-CoA synthetase-like"/>
    <property type="match status" value="1"/>
</dbReference>
<keyword evidence="1" id="KW-0436">Ligase</keyword>
<proteinExistence type="predicted"/>
<protein>
    <submittedName>
        <fullName evidence="1">Phenylacetate-CoA ligase</fullName>
    </submittedName>
</protein>
<sequence length="449" mass="51241">MDERLTRFVLLPLHERLRGRGTMSAYAGYHRLEQLDASTRQEMRWQRLQALLTHCQRHVPYYKETLSAAGLRDMETLTPEGFRRLAVLTRHDIRNHREDLVAPMWRGRLIPSNTGGSTGEPLTFYSDKVKESRHNAQKYFARSWFGVLPGQRQLDFWGSPIELGKQTRLVAFKNRWLLNLALLSAFDLTDARLQGYAAYLASFKPRLIYGYPTVIYRMALWLLDHPQALGNYRPALVSCTSEMLLDHQRQAMQTAFGCPVVNEYGSRDGGLVAHECPFGHLHVMGEHVHVEVDEPDAEGVGELLVTNLDGYGMPLVRYRIGDRGSLNEDACPCGRPGPLLGRLEGRSNDFLVGRDGKTIHSLAPVYVLREWPKLRQFRIYQRPDHSLDVQLVCSQSLSDAELATLREKLQAILDEPVAVRFEFPEAILPERSGKYRWVLSEACSGRFEP</sequence>
<dbReference type="GO" id="GO:0016874">
    <property type="term" value="F:ligase activity"/>
    <property type="evidence" value="ECO:0007669"/>
    <property type="project" value="UniProtKB-KW"/>
</dbReference>
<organism evidence="1 2">
    <name type="scientific">Ectothiorhodospira marina</name>
    <dbReference type="NCBI Taxonomy" id="1396821"/>
    <lineage>
        <taxon>Bacteria</taxon>
        <taxon>Pseudomonadati</taxon>
        <taxon>Pseudomonadota</taxon>
        <taxon>Gammaproteobacteria</taxon>
        <taxon>Chromatiales</taxon>
        <taxon>Ectothiorhodospiraceae</taxon>
        <taxon>Ectothiorhodospira</taxon>
    </lineage>
</organism>
<dbReference type="PANTHER" id="PTHR36932:SF1">
    <property type="entry name" value="CAPSULAR POLYSACCHARIDE BIOSYNTHESIS PROTEIN"/>
    <property type="match status" value="1"/>
</dbReference>
<dbReference type="PANTHER" id="PTHR36932">
    <property type="entry name" value="CAPSULAR POLYSACCHARIDE BIOSYNTHESIS PROTEIN"/>
    <property type="match status" value="1"/>
</dbReference>
<dbReference type="EMBL" id="FOAA01000003">
    <property type="protein sequence ID" value="SEK60228.1"/>
    <property type="molecule type" value="Genomic_DNA"/>
</dbReference>
<evidence type="ECO:0000313" key="2">
    <source>
        <dbReference type="Proteomes" id="UP000199256"/>
    </source>
</evidence>
<dbReference type="AlphaFoldDB" id="A0A1H7ICQ5"/>
<dbReference type="STRING" id="1396821.SAMN05444515_103104"/>
<dbReference type="RefSeq" id="WP_090251404.1">
    <property type="nucleotide sequence ID" value="NZ_FOAA01000003.1"/>
</dbReference>
<dbReference type="Proteomes" id="UP000199256">
    <property type="component" value="Unassembled WGS sequence"/>
</dbReference>
<dbReference type="InterPro" id="IPR053158">
    <property type="entry name" value="CapK_Type1_Caps_Biosynth"/>
</dbReference>
<dbReference type="InterPro" id="IPR042099">
    <property type="entry name" value="ANL_N_sf"/>
</dbReference>
<keyword evidence="2" id="KW-1185">Reference proteome</keyword>
<gene>
    <name evidence="1" type="ORF">SAMN05444515_103104</name>
</gene>
<reference evidence="2" key="1">
    <citation type="submission" date="2016-10" db="EMBL/GenBank/DDBJ databases">
        <authorList>
            <person name="Varghese N."/>
            <person name="Submissions S."/>
        </authorList>
    </citation>
    <scope>NUCLEOTIDE SEQUENCE [LARGE SCALE GENOMIC DNA]</scope>
    <source>
        <strain evidence="2">DSM 241</strain>
    </source>
</reference>
<dbReference type="Gene3D" id="3.40.50.12780">
    <property type="entry name" value="N-terminal domain of ligase-like"/>
    <property type="match status" value="1"/>
</dbReference>
<dbReference type="OrthoDB" id="580775at2"/>
<accession>A0A1H7ICQ5</accession>
<evidence type="ECO:0000313" key="1">
    <source>
        <dbReference type="EMBL" id="SEK60228.1"/>
    </source>
</evidence>
<name>A0A1H7ICQ5_9GAMM</name>